<feature type="non-terminal residue" evidence="2">
    <location>
        <position position="1"/>
    </location>
</feature>
<proteinExistence type="predicted"/>
<dbReference type="AlphaFoldDB" id="A0A3B0SAQ7"/>
<reference evidence="2" key="1">
    <citation type="submission" date="2018-06" db="EMBL/GenBank/DDBJ databases">
        <authorList>
            <person name="Zhirakovskaya E."/>
        </authorList>
    </citation>
    <scope>NUCLEOTIDE SEQUENCE</scope>
</reference>
<sequence length="21" mass="2170">GSGVEELSPEEQAAVDRALGR</sequence>
<protein>
    <submittedName>
        <fullName evidence="2">Uncharacterized protein</fullName>
    </submittedName>
</protein>
<organism evidence="2">
    <name type="scientific">hydrothermal vent metagenome</name>
    <dbReference type="NCBI Taxonomy" id="652676"/>
    <lineage>
        <taxon>unclassified sequences</taxon>
        <taxon>metagenomes</taxon>
        <taxon>ecological metagenomes</taxon>
    </lineage>
</organism>
<gene>
    <name evidence="2" type="ORF">MNBD_ACTINO01-2242</name>
</gene>
<dbReference type="EMBL" id="UOEI01000362">
    <property type="protein sequence ID" value="VAW03325.1"/>
    <property type="molecule type" value="Genomic_DNA"/>
</dbReference>
<feature type="region of interest" description="Disordered" evidence="1">
    <location>
        <begin position="1"/>
        <end position="21"/>
    </location>
</feature>
<evidence type="ECO:0000256" key="1">
    <source>
        <dbReference type="SAM" id="MobiDB-lite"/>
    </source>
</evidence>
<accession>A0A3B0SAQ7</accession>
<name>A0A3B0SAQ7_9ZZZZ</name>
<evidence type="ECO:0000313" key="2">
    <source>
        <dbReference type="EMBL" id="VAW03325.1"/>
    </source>
</evidence>